<evidence type="ECO:0000313" key="1">
    <source>
        <dbReference type="EMBL" id="MBF8177618.1"/>
    </source>
</evidence>
<dbReference type="InterPro" id="IPR010751">
    <property type="entry name" value="TrfA"/>
</dbReference>
<proteinExistence type="predicted"/>
<organism evidence="1 2">
    <name type="scientific">Herminiimonas contaminans</name>
    <dbReference type="NCBI Taxonomy" id="1111140"/>
    <lineage>
        <taxon>Bacteria</taxon>
        <taxon>Pseudomonadati</taxon>
        <taxon>Pseudomonadota</taxon>
        <taxon>Betaproteobacteria</taxon>
        <taxon>Burkholderiales</taxon>
        <taxon>Oxalobacteraceae</taxon>
        <taxon>Herminiimonas</taxon>
    </lineage>
</organism>
<dbReference type="Pfam" id="PF07042">
    <property type="entry name" value="TrfA"/>
    <property type="match status" value="1"/>
</dbReference>
<reference evidence="1 2" key="1">
    <citation type="submission" date="2020-11" db="EMBL/GenBank/DDBJ databases">
        <title>WGS of Herminiimonas contaminans strain Marseille-Q4544 isolated from planarians Schmidtea mediterranea.</title>
        <authorList>
            <person name="Kangale L."/>
        </authorList>
    </citation>
    <scope>NUCLEOTIDE SEQUENCE [LARGE SCALE GENOMIC DNA]</scope>
    <source>
        <strain evidence="1 2">Marseille-Q4544</strain>
    </source>
</reference>
<dbReference type="EMBL" id="JADOEL010000004">
    <property type="protein sequence ID" value="MBF8177618.1"/>
    <property type="molecule type" value="Genomic_DNA"/>
</dbReference>
<protein>
    <recommendedName>
        <fullName evidence="3">TrfA protein</fullName>
    </recommendedName>
</protein>
<accession>A0ABS0ESX9</accession>
<sequence>MFLPGFDIGAMPNHLNRSSLIAPIARRARTFHNRVVMVTRKDCVLTYTGEQLDEADGDLMMALIFFAQARPFGTVVVLKRKEILRKIKTGLIGSTQYAWLQQSILRLRAAMLVLEAKYTNGSQRYTIGNTLTFNLIKDLEYDDKTDKYSYILDPRWEQMFGNREYSLIDWSKRMLIGRGQEMAKTLQRLVATSSNPIQRFPLDKLRQQMQYGGRDRDFKKALEKAAAELVRLELIKNARIGQNTKGEEQLTIQI</sequence>
<dbReference type="Proteomes" id="UP000657372">
    <property type="component" value="Unassembled WGS sequence"/>
</dbReference>
<evidence type="ECO:0008006" key="3">
    <source>
        <dbReference type="Google" id="ProtNLM"/>
    </source>
</evidence>
<name>A0ABS0ESX9_9BURK</name>
<comment type="caution">
    <text evidence="1">The sequence shown here is derived from an EMBL/GenBank/DDBJ whole genome shotgun (WGS) entry which is preliminary data.</text>
</comment>
<gene>
    <name evidence="1" type="ORF">IXC47_07995</name>
</gene>
<keyword evidence="2" id="KW-1185">Reference proteome</keyword>
<evidence type="ECO:0000313" key="2">
    <source>
        <dbReference type="Proteomes" id="UP000657372"/>
    </source>
</evidence>